<reference evidence="1" key="1">
    <citation type="submission" date="2018-05" db="EMBL/GenBank/DDBJ databases">
        <authorList>
            <person name="Lanie J.A."/>
            <person name="Ng W.-L."/>
            <person name="Kazmierczak K.M."/>
            <person name="Andrzejewski T.M."/>
            <person name="Davidsen T.M."/>
            <person name="Wayne K.J."/>
            <person name="Tettelin H."/>
            <person name="Glass J.I."/>
            <person name="Rusch D."/>
            <person name="Podicherti R."/>
            <person name="Tsui H.-C.T."/>
            <person name="Winkler M.E."/>
        </authorList>
    </citation>
    <scope>NUCLEOTIDE SEQUENCE</scope>
</reference>
<gene>
    <name evidence="1" type="ORF">METZ01_LOCUS311414</name>
</gene>
<feature type="non-terminal residue" evidence="1">
    <location>
        <position position="34"/>
    </location>
</feature>
<accession>A0A382NCW2</accession>
<dbReference type="EMBL" id="UINC01099352">
    <property type="protein sequence ID" value="SVC58560.1"/>
    <property type="molecule type" value="Genomic_DNA"/>
</dbReference>
<protein>
    <submittedName>
        <fullName evidence="1">Uncharacterized protein</fullName>
    </submittedName>
</protein>
<organism evidence="1">
    <name type="scientific">marine metagenome</name>
    <dbReference type="NCBI Taxonomy" id="408172"/>
    <lineage>
        <taxon>unclassified sequences</taxon>
        <taxon>metagenomes</taxon>
        <taxon>ecological metagenomes</taxon>
    </lineage>
</organism>
<proteinExistence type="predicted"/>
<sequence length="34" mass="3383">VLVGQPSFTSHVISTSADGASSVYAVDVDSDGDV</sequence>
<feature type="non-terminal residue" evidence="1">
    <location>
        <position position="1"/>
    </location>
</feature>
<dbReference type="AlphaFoldDB" id="A0A382NCW2"/>
<name>A0A382NCW2_9ZZZZ</name>
<evidence type="ECO:0000313" key="1">
    <source>
        <dbReference type="EMBL" id="SVC58560.1"/>
    </source>
</evidence>